<keyword evidence="3" id="KW-1185">Reference proteome</keyword>
<reference evidence="2" key="1">
    <citation type="journal article" date="2023" name="Mol. Ecol. Resour.">
        <title>Chromosome-level genome assembly of a triploid poplar Populus alba 'Berolinensis'.</title>
        <authorList>
            <person name="Chen S."/>
            <person name="Yu Y."/>
            <person name="Wang X."/>
            <person name="Wang S."/>
            <person name="Zhang T."/>
            <person name="Zhou Y."/>
            <person name="He R."/>
            <person name="Meng N."/>
            <person name="Wang Y."/>
            <person name="Liu W."/>
            <person name="Liu Z."/>
            <person name="Liu J."/>
            <person name="Guo Q."/>
            <person name="Huang H."/>
            <person name="Sederoff R.R."/>
            <person name="Wang G."/>
            <person name="Qu G."/>
            <person name="Chen S."/>
        </authorList>
    </citation>
    <scope>NUCLEOTIDE SEQUENCE</scope>
    <source>
        <strain evidence="2">SC-2020</strain>
    </source>
</reference>
<dbReference type="GO" id="GO:0009535">
    <property type="term" value="C:chloroplast thylakoid membrane"/>
    <property type="evidence" value="ECO:0007669"/>
    <property type="project" value="TreeGrafter"/>
</dbReference>
<accession>A0AAD6WDX0</accession>
<proteinExistence type="predicted"/>
<sequence>MSGVSASASASSPSHCFYNLQSKIQIKQEIYFVNPPLISCSSSSSSSHIKLKTHLGLRFETALRGYRKINVRCSSSSGPGGPGSASGDSDSRSVLDAFFLGKAVAEAVNERVESAVGEFLSTIGRLQAEQQKQIQDFQEDVLGRAKKAKEQAAREAMEGQGIIPKPTTVETTSVNQGVSQTPSPSTANAVKTDSNPATEGPVLGVSSDD</sequence>
<dbReference type="InterPro" id="IPR040003">
    <property type="entry name" value="PG18-like"/>
</dbReference>
<comment type="caution">
    <text evidence="2">The sequence shown here is derived from an EMBL/GenBank/DDBJ whole genome shotgun (WGS) entry which is preliminary data.</text>
</comment>
<dbReference type="Proteomes" id="UP001164929">
    <property type="component" value="Chromosome 2"/>
</dbReference>
<protein>
    <submittedName>
        <fullName evidence="2">Uncharacterized protein</fullName>
    </submittedName>
</protein>
<gene>
    <name evidence="2" type="ORF">NC653_007434</name>
</gene>
<dbReference type="EMBL" id="JAQIZT010000002">
    <property type="protein sequence ID" value="KAJ7008767.1"/>
    <property type="molecule type" value="Genomic_DNA"/>
</dbReference>
<evidence type="ECO:0000313" key="3">
    <source>
        <dbReference type="Proteomes" id="UP001164929"/>
    </source>
</evidence>
<evidence type="ECO:0000313" key="2">
    <source>
        <dbReference type="EMBL" id="KAJ7008767.1"/>
    </source>
</evidence>
<dbReference type="PANTHER" id="PTHR35745:SF1">
    <property type="entry name" value="OS04G0513000 PROTEIN"/>
    <property type="match status" value="1"/>
</dbReference>
<evidence type="ECO:0000256" key="1">
    <source>
        <dbReference type="SAM" id="MobiDB-lite"/>
    </source>
</evidence>
<dbReference type="AlphaFoldDB" id="A0AAD6WDX0"/>
<name>A0AAD6WDX0_9ROSI</name>
<organism evidence="2 3">
    <name type="scientific">Populus alba x Populus x berolinensis</name>
    <dbReference type="NCBI Taxonomy" id="444605"/>
    <lineage>
        <taxon>Eukaryota</taxon>
        <taxon>Viridiplantae</taxon>
        <taxon>Streptophyta</taxon>
        <taxon>Embryophyta</taxon>
        <taxon>Tracheophyta</taxon>
        <taxon>Spermatophyta</taxon>
        <taxon>Magnoliopsida</taxon>
        <taxon>eudicotyledons</taxon>
        <taxon>Gunneridae</taxon>
        <taxon>Pentapetalae</taxon>
        <taxon>rosids</taxon>
        <taxon>fabids</taxon>
        <taxon>Malpighiales</taxon>
        <taxon>Salicaceae</taxon>
        <taxon>Saliceae</taxon>
        <taxon>Populus</taxon>
    </lineage>
</organism>
<dbReference type="GO" id="GO:0010027">
    <property type="term" value="P:thylakoid membrane organization"/>
    <property type="evidence" value="ECO:0007669"/>
    <property type="project" value="InterPro"/>
</dbReference>
<dbReference type="Pfam" id="PF20711">
    <property type="entry name" value="DUF6825"/>
    <property type="match status" value="1"/>
</dbReference>
<dbReference type="PANTHER" id="PTHR35745">
    <property type="entry name" value="BNACNNG14650D PROTEIN"/>
    <property type="match status" value="1"/>
</dbReference>
<feature type="region of interest" description="Disordered" evidence="1">
    <location>
        <begin position="152"/>
        <end position="209"/>
    </location>
</feature>
<feature type="compositionally biased region" description="Polar residues" evidence="1">
    <location>
        <begin position="168"/>
        <end position="197"/>
    </location>
</feature>